<dbReference type="GO" id="GO:0016740">
    <property type="term" value="F:transferase activity"/>
    <property type="evidence" value="ECO:0007669"/>
    <property type="project" value="UniProtKB-KW"/>
</dbReference>
<feature type="domain" description="4'-phosphopantetheinyl transferase" evidence="3">
    <location>
        <begin position="103"/>
        <end position="182"/>
    </location>
</feature>
<dbReference type="Pfam" id="PF01648">
    <property type="entry name" value="ACPS"/>
    <property type="match status" value="1"/>
</dbReference>
<dbReference type="EMBL" id="JAPWGL010000004">
    <property type="protein sequence ID" value="MCZ4224915.1"/>
    <property type="molecule type" value="Genomic_DNA"/>
</dbReference>
<evidence type="ECO:0000259" key="4">
    <source>
        <dbReference type="Pfam" id="PF22624"/>
    </source>
</evidence>
<name>A0ABT4L157_9SPHI</name>
<evidence type="ECO:0000256" key="1">
    <source>
        <dbReference type="ARBA" id="ARBA00010990"/>
    </source>
</evidence>
<comment type="caution">
    <text evidence="5">The sequence shown here is derived from an EMBL/GenBank/DDBJ whole genome shotgun (WGS) entry which is preliminary data.</text>
</comment>
<dbReference type="Proteomes" id="UP001144341">
    <property type="component" value="Unassembled WGS sequence"/>
</dbReference>
<dbReference type="Pfam" id="PF22624">
    <property type="entry name" value="AASDHPPT_N"/>
    <property type="match status" value="1"/>
</dbReference>
<dbReference type="PANTHER" id="PTHR12215:SF10">
    <property type="entry name" value="L-AMINOADIPATE-SEMIALDEHYDE DEHYDROGENASE-PHOSPHOPANTETHEINYL TRANSFERASE"/>
    <property type="match status" value="1"/>
</dbReference>
<protein>
    <submittedName>
        <fullName evidence="5">4'-phosphopantetheinyl transferase superfamily protein</fullName>
    </submittedName>
</protein>
<organism evidence="5 6">
    <name type="scientific">Pedobacter rhodius</name>
    <dbReference type="NCBI Taxonomy" id="3004098"/>
    <lineage>
        <taxon>Bacteria</taxon>
        <taxon>Pseudomonadati</taxon>
        <taxon>Bacteroidota</taxon>
        <taxon>Sphingobacteriia</taxon>
        <taxon>Sphingobacteriales</taxon>
        <taxon>Sphingobacteriaceae</taxon>
        <taxon>Pedobacter</taxon>
    </lineage>
</organism>
<evidence type="ECO:0000313" key="5">
    <source>
        <dbReference type="EMBL" id="MCZ4224915.1"/>
    </source>
</evidence>
<feature type="domain" description="4'-phosphopantetheinyl transferase N-terminal" evidence="4">
    <location>
        <begin position="16"/>
        <end position="98"/>
    </location>
</feature>
<dbReference type="InterPro" id="IPR008278">
    <property type="entry name" value="4-PPantetheinyl_Trfase_dom"/>
</dbReference>
<evidence type="ECO:0000259" key="3">
    <source>
        <dbReference type="Pfam" id="PF01648"/>
    </source>
</evidence>
<evidence type="ECO:0000313" key="6">
    <source>
        <dbReference type="Proteomes" id="UP001144341"/>
    </source>
</evidence>
<evidence type="ECO:0000256" key="2">
    <source>
        <dbReference type="ARBA" id="ARBA00022679"/>
    </source>
</evidence>
<gene>
    <name evidence="5" type="ORF">O0931_16500</name>
</gene>
<dbReference type="InterPro" id="IPR050559">
    <property type="entry name" value="P-Pant_transferase_sf"/>
</dbReference>
<dbReference type="Gene3D" id="3.90.470.20">
    <property type="entry name" value="4'-phosphopantetheinyl transferase domain"/>
    <property type="match status" value="2"/>
</dbReference>
<accession>A0ABT4L157</accession>
<comment type="similarity">
    <text evidence="1">Belongs to the P-Pant transferase superfamily. Gsp/Sfp/HetI/AcpT family.</text>
</comment>
<dbReference type="InterPro" id="IPR037143">
    <property type="entry name" value="4-PPantetheinyl_Trfase_dom_sf"/>
</dbReference>
<proteinExistence type="inferred from homology"/>
<keyword evidence="2 5" id="KW-0808">Transferase</keyword>
<dbReference type="SUPFAM" id="SSF56214">
    <property type="entry name" value="4'-phosphopantetheinyl transferase"/>
    <property type="match status" value="2"/>
</dbReference>
<dbReference type="RefSeq" id="WP_269416577.1">
    <property type="nucleotide sequence ID" value="NZ_JAPWGL010000004.1"/>
</dbReference>
<dbReference type="InterPro" id="IPR055066">
    <property type="entry name" value="AASDHPPT_N"/>
</dbReference>
<reference evidence="5" key="1">
    <citation type="submission" date="2022-12" db="EMBL/GenBank/DDBJ databases">
        <title>Genome sequence of SJ11.</title>
        <authorList>
            <person name="Woo H."/>
        </authorList>
    </citation>
    <scope>NUCLEOTIDE SEQUENCE</scope>
    <source>
        <strain evidence="5">SJ11</strain>
    </source>
</reference>
<dbReference type="PANTHER" id="PTHR12215">
    <property type="entry name" value="PHOSPHOPANTETHEINE TRANSFERASE"/>
    <property type="match status" value="1"/>
</dbReference>
<keyword evidence="6" id="KW-1185">Reference proteome</keyword>
<sequence>MIKVYYACFEQRFNDEKLHQMLRQLPTEIQNKILKFRNWQDIQRSLLGKLLLKKGLQDSGYESTLSNLQYNTYGRPFLEGYPDFNITHSGNYAACAVSTQGTVGIDLELIRPVDLHHFESQFSKIEWQHITDSEDTISKFFQYWTIKEAVIKADGRGMSLPLNSFIIREAQVNVLDKAWHYKALSYFPGHQAHIASEQPLPADIAANFELF</sequence>